<accession>A0A923RLF5</accession>
<feature type="region of interest" description="Disordered" evidence="1">
    <location>
        <begin position="358"/>
        <end position="382"/>
    </location>
</feature>
<dbReference type="Proteomes" id="UP000649345">
    <property type="component" value="Unassembled WGS sequence"/>
</dbReference>
<name>A0A923RLF5_9FIRM</name>
<gene>
    <name evidence="2" type="ORF">H8S44_05360</name>
</gene>
<dbReference type="AlphaFoldDB" id="A0A923RLF5"/>
<evidence type="ECO:0000256" key="1">
    <source>
        <dbReference type="SAM" id="MobiDB-lite"/>
    </source>
</evidence>
<comment type="caution">
    <text evidence="2">The sequence shown here is derived from an EMBL/GenBank/DDBJ whole genome shotgun (WGS) entry which is preliminary data.</text>
</comment>
<organism evidence="2 3">
    <name type="scientific">Anaerosacchariphilus hominis</name>
    <dbReference type="NCBI Taxonomy" id="2763017"/>
    <lineage>
        <taxon>Bacteria</taxon>
        <taxon>Bacillati</taxon>
        <taxon>Bacillota</taxon>
        <taxon>Clostridia</taxon>
        <taxon>Lachnospirales</taxon>
        <taxon>Lachnospiraceae</taxon>
        <taxon>Anaerosacchariphilus</taxon>
    </lineage>
</organism>
<dbReference type="RefSeq" id="WP_186871608.1">
    <property type="nucleotide sequence ID" value="NZ_JACOOR010000003.1"/>
</dbReference>
<sequence length="597" mass="67081">MNNRKYYSYERNNYYYGKMLTSRDFQNEQSYMNDKRRLTNRLLHGTGIVYGMDVVAADDSSIILQSGLALDASGREITVPRTEVLKLSTIEGYEELKTDRAVLGIAYAEEDTDPVYAVMEAAENGEGKRYNRKKEGYRLFLSDLKDCVRDEKKEDQYVKTALLYEDEDVTILQELPAFVSAGMTVKGKTRIRKTSHGPGVISFSCRVEAEGMLPASQEVHGENISLDYGEEMVLEQSFRPEPYIFGKEAVRVSFLKPTLQKAGAEEAGTEARLEILPVQVSPLEYVRQTGHRGTLDIDLDRTYDEKLWIAGIRLIRSRNHSMIEQVERPPFDQYVCTAEQLYILEKLHGYLASEQEGREEIRVQKSSESPAETEGTAREKRVNSSGVFELSLGNGGEAGKVYFSDEIMHGLGTGPVCVELGIEYISRDAGTGGDREAIILGDGSIFAEDTDSTEERVYEVDQAIKILPERGTFIVGVRPKSKLGKIGIRIRWYAFKPEDLEQRVYRRREQKGCIMVQPDTIVLAPKGSAHIQPVFINMPEEALSYTLLDPEGGKVDNNGVYTAPAQEGVYEIRIEAVSSPEIFTHAFVIVSQKNGEK</sequence>
<protein>
    <submittedName>
        <fullName evidence="2">Uncharacterized protein</fullName>
    </submittedName>
</protein>
<evidence type="ECO:0000313" key="3">
    <source>
        <dbReference type="Proteomes" id="UP000649345"/>
    </source>
</evidence>
<proteinExistence type="predicted"/>
<dbReference type="EMBL" id="JACOOR010000003">
    <property type="protein sequence ID" value="MBC5659197.1"/>
    <property type="molecule type" value="Genomic_DNA"/>
</dbReference>
<keyword evidence="3" id="KW-1185">Reference proteome</keyword>
<reference evidence="2" key="1">
    <citation type="submission" date="2020-08" db="EMBL/GenBank/DDBJ databases">
        <title>Genome public.</title>
        <authorList>
            <person name="Liu C."/>
            <person name="Sun Q."/>
        </authorList>
    </citation>
    <scope>NUCLEOTIDE SEQUENCE</scope>
    <source>
        <strain evidence="2">NSJ-68</strain>
    </source>
</reference>
<evidence type="ECO:0000313" key="2">
    <source>
        <dbReference type="EMBL" id="MBC5659197.1"/>
    </source>
</evidence>